<name>A0A117NKM0_PENFR</name>
<dbReference type="STRING" id="48697.A0A117NKM0"/>
<evidence type="ECO:0000313" key="2">
    <source>
        <dbReference type="Proteomes" id="UP000055045"/>
    </source>
</evidence>
<dbReference type="AlphaFoldDB" id="A0A117NKM0"/>
<comment type="caution">
    <text evidence="1">The sequence shown here is derived from an EMBL/GenBank/DDBJ whole genome shotgun (WGS) entry which is preliminary data.</text>
</comment>
<evidence type="ECO:0000313" key="1">
    <source>
        <dbReference type="EMBL" id="KUM56303.1"/>
    </source>
</evidence>
<sequence length="309" mass="35128">MVTLSWPVDWHVGRLWLSFSFHSIIYRHWLIPIVFHTSQEYKTVATSTLSLKDIVKALDLKHDRWDYELRQVHPVPQPPLLVGTLALIEGASTRSPTTEASIRWIVDALTLNAYGIAGSNIPHAQPVNVQAERSFTYGPVELRGEKVNLSARPDHGVWYGVHEAICLNVLIVEAKTDIDSGVSQALGYMGCIHRERTRFPKRDSTVYGMASNESAFWFLKIWNDPKWSEHIVTARDNNFEHALGLLVYLFRRAGLTSPAHLKESSAQSHNREDSTLRQYLVAFTFVLLTFPNVEPYFYLYTVAYVTAAS</sequence>
<keyword evidence="2" id="KW-1185">Reference proteome</keyword>
<accession>A0A117NKM0</accession>
<reference evidence="1 2" key="1">
    <citation type="submission" date="2015-10" db="EMBL/GenBank/DDBJ databases">
        <title>Genome sequencing of Penicillium freii.</title>
        <authorList>
            <person name="Nguyen H.D."/>
            <person name="Visagie C.M."/>
            <person name="Seifert K.A."/>
        </authorList>
    </citation>
    <scope>NUCLEOTIDE SEQUENCE [LARGE SCALE GENOMIC DNA]</scope>
    <source>
        <strain evidence="1 2">DAOM 242723</strain>
    </source>
</reference>
<proteinExistence type="predicted"/>
<evidence type="ECO:0008006" key="3">
    <source>
        <dbReference type="Google" id="ProtNLM"/>
    </source>
</evidence>
<dbReference type="EMBL" id="LLXE01000511">
    <property type="protein sequence ID" value="KUM56303.1"/>
    <property type="molecule type" value="Genomic_DNA"/>
</dbReference>
<dbReference type="Proteomes" id="UP000055045">
    <property type="component" value="Unassembled WGS sequence"/>
</dbReference>
<organism evidence="1 2">
    <name type="scientific">Penicillium freii</name>
    <dbReference type="NCBI Taxonomy" id="48697"/>
    <lineage>
        <taxon>Eukaryota</taxon>
        <taxon>Fungi</taxon>
        <taxon>Dikarya</taxon>
        <taxon>Ascomycota</taxon>
        <taxon>Pezizomycotina</taxon>
        <taxon>Eurotiomycetes</taxon>
        <taxon>Eurotiomycetidae</taxon>
        <taxon>Eurotiales</taxon>
        <taxon>Aspergillaceae</taxon>
        <taxon>Penicillium</taxon>
    </lineage>
</organism>
<protein>
    <recommendedName>
        <fullName evidence="3">Fungal-type protein kinase domain-containing protein</fullName>
    </recommendedName>
</protein>
<gene>
    <name evidence="1" type="ORF">ACN42_g10919</name>
</gene>